<feature type="transmembrane region" description="Helical" evidence="1">
    <location>
        <begin position="253"/>
        <end position="270"/>
    </location>
</feature>
<dbReference type="Pfam" id="PF02517">
    <property type="entry name" value="Rce1-like"/>
    <property type="match status" value="1"/>
</dbReference>
<keyword evidence="1" id="KW-0812">Transmembrane</keyword>
<accession>A0ABS1SNE3</accession>
<keyword evidence="4" id="KW-1185">Reference proteome</keyword>
<organism evidence="3 4">
    <name type="scientific">Leucobacter chromiireducens subsp. chromiireducens</name>
    <dbReference type="NCBI Taxonomy" id="660067"/>
    <lineage>
        <taxon>Bacteria</taxon>
        <taxon>Bacillati</taxon>
        <taxon>Actinomycetota</taxon>
        <taxon>Actinomycetes</taxon>
        <taxon>Micrococcales</taxon>
        <taxon>Microbacteriaceae</taxon>
        <taxon>Leucobacter</taxon>
    </lineage>
</organism>
<feature type="transmembrane region" description="Helical" evidence="1">
    <location>
        <begin position="114"/>
        <end position="136"/>
    </location>
</feature>
<comment type="caution">
    <text evidence="3">The sequence shown here is derived from an EMBL/GenBank/DDBJ whole genome shotgun (WGS) entry which is preliminary data.</text>
</comment>
<evidence type="ECO:0000313" key="4">
    <source>
        <dbReference type="Proteomes" id="UP001646141"/>
    </source>
</evidence>
<feature type="transmembrane region" description="Helical" evidence="1">
    <location>
        <begin position="66"/>
        <end position="86"/>
    </location>
</feature>
<gene>
    <name evidence="3" type="ORF">D3226_06950</name>
</gene>
<keyword evidence="3" id="KW-0482">Metalloprotease</keyword>
<feature type="domain" description="CAAX prenyl protease 2/Lysostaphin resistance protein A-like" evidence="2">
    <location>
        <begin position="197"/>
        <end position="288"/>
    </location>
</feature>
<dbReference type="Proteomes" id="UP001646141">
    <property type="component" value="Unassembled WGS sequence"/>
</dbReference>
<feature type="transmembrane region" description="Helical" evidence="1">
    <location>
        <begin position="157"/>
        <end position="178"/>
    </location>
</feature>
<evidence type="ECO:0000259" key="2">
    <source>
        <dbReference type="Pfam" id="PF02517"/>
    </source>
</evidence>
<reference evidence="3 4" key="1">
    <citation type="submission" date="2018-09" db="EMBL/GenBank/DDBJ databases">
        <title>Comparative genomics of Leucobacter spp.</title>
        <authorList>
            <person name="Reis A.C."/>
            <person name="Kolvenbach B.A."/>
            <person name="Corvini P.F.X."/>
            <person name="Nunes O.C."/>
        </authorList>
    </citation>
    <scope>NUCLEOTIDE SEQUENCE [LARGE SCALE GENOMIC DNA]</scope>
    <source>
        <strain evidence="3 4">L-1</strain>
    </source>
</reference>
<keyword evidence="3" id="KW-0645">Protease</keyword>
<dbReference type="EMBL" id="QYAD01000002">
    <property type="protein sequence ID" value="MBL3689697.1"/>
    <property type="molecule type" value="Genomic_DNA"/>
</dbReference>
<sequence length="310" mass="33597">MPELGILSVHIRNLGRVSPYVVAQHGTWSEPARTRAARRYAEHVSPTALPPIAHSPAARTRLRWEIGIVLALSFGASAVYAVVSLIDSLTRDSALAEQTATINRVLSERPAFDLVYQLLGFAFALAPVALVAYLVWQPRRPHFAALGVGGQARWGRELLGGLGLAALIGIPGIAFYVVSKLIGINVTVIPTALDTYWWTVPVLVLHAFRAAVTEEIIVVAYLFDRLRRLGVGTVGVIVSSALLRGSYHLYQGFGGFIGNVVMGLVFGWAYHRYGRSVPLVVAHWILDIVSFAGYPLALALWPAWFGAPGS</sequence>
<dbReference type="InterPro" id="IPR003675">
    <property type="entry name" value="Rce1/LyrA-like_dom"/>
</dbReference>
<keyword evidence="3" id="KW-0378">Hydrolase</keyword>
<feature type="transmembrane region" description="Helical" evidence="1">
    <location>
        <begin position="282"/>
        <end position="304"/>
    </location>
</feature>
<evidence type="ECO:0000256" key="1">
    <source>
        <dbReference type="SAM" id="Phobius"/>
    </source>
</evidence>
<keyword evidence="1" id="KW-0472">Membrane</keyword>
<evidence type="ECO:0000313" key="3">
    <source>
        <dbReference type="EMBL" id="MBL3689697.1"/>
    </source>
</evidence>
<feature type="transmembrane region" description="Helical" evidence="1">
    <location>
        <begin position="229"/>
        <end position="247"/>
    </location>
</feature>
<protein>
    <submittedName>
        <fullName evidence="3">CPBP family intramembrane metalloprotease</fullName>
    </submittedName>
</protein>
<proteinExistence type="predicted"/>
<dbReference type="GO" id="GO:0008237">
    <property type="term" value="F:metallopeptidase activity"/>
    <property type="evidence" value="ECO:0007669"/>
    <property type="project" value="UniProtKB-KW"/>
</dbReference>
<name>A0ABS1SNE3_9MICO</name>
<keyword evidence="1" id="KW-1133">Transmembrane helix</keyword>